<feature type="transmembrane region" description="Helical" evidence="1">
    <location>
        <begin position="39"/>
        <end position="59"/>
    </location>
</feature>
<accession>A0A4R2L6U7</accession>
<keyword evidence="1" id="KW-0812">Transmembrane</keyword>
<dbReference type="InterPro" id="IPR027417">
    <property type="entry name" value="P-loop_NTPase"/>
</dbReference>
<dbReference type="SUPFAM" id="SSF52540">
    <property type="entry name" value="P-loop containing nucleoside triphosphate hydrolases"/>
    <property type="match status" value="1"/>
</dbReference>
<evidence type="ECO:0000256" key="1">
    <source>
        <dbReference type="SAM" id="Phobius"/>
    </source>
</evidence>
<dbReference type="AlphaFoldDB" id="A0A4R2L6U7"/>
<sequence>MSRLPLDRLRLLALAIGLAPLAALPALGLLWLWQQQHLPWWLGALGGCALLGYALHAWLDRRARVLLTLVPSGPAPHWPPSAQAAWERVEALAAGLDPDDWPLDDGGRLLRLGRRAVEAVAQHYHPQAGEPVWELSVPHLLRIVELAARDLGRELREQIPWSERVSIGDLLQARRWQARAQGAYRLWRAGRLLFDPLSALLREAAGHLQGQAFGAVRRDVVRWLLQEYVRRTGRYAIEVYGGRLLFDDADPRARPTPASAAELAAAAAPAEPLRILVLGQTKAGKSSLVNALCGAPLAAVDVLPVHAAPRAYRLEREGLTAALVRDGPGLDALPAAELLGAARDADLILWVCAAHRADRAVDRRCLDALRADAAAHPERRAPPLVVVLAHIDRLRPAAEWQPPYDLRDAHSTKARHIAAALAAVATDLVLPPADIVPVCLAAGRLYNVDDALWGAVLERQDEADRVRTLRCLDAARRDERRTLRWTQLRRAGRVLAELPERLGG</sequence>
<gene>
    <name evidence="3" type="ORF">EV699_11715</name>
</gene>
<reference evidence="3 4" key="1">
    <citation type="submission" date="2019-03" db="EMBL/GenBank/DDBJ databases">
        <title>Genomic Encyclopedia of Type Strains, Phase IV (KMG-IV): sequencing the most valuable type-strain genomes for metagenomic binning, comparative biology and taxonomic classification.</title>
        <authorList>
            <person name="Goeker M."/>
        </authorList>
    </citation>
    <scope>NUCLEOTIDE SEQUENCE [LARGE SCALE GENOMIC DNA]</scope>
    <source>
        <strain evidence="3 4">DSM 25287</strain>
    </source>
</reference>
<protein>
    <recommendedName>
        <fullName evidence="2">G domain-containing protein</fullName>
    </recommendedName>
</protein>
<dbReference type="GO" id="GO:0005525">
    <property type="term" value="F:GTP binding"/>
    <property type="evidence" value="ECO:0007669"/>
    <property type="project" value="InterPro"/>
</dbReference>
<comment type="caution">
    <text evidence="3">The sequence shown here is derived from an EMBL/GenBank/DDBJ whole genome shotgun (WGS) entry which is preliminary data.</text>
</comment>
<dbReference type="EMBL" id="SLWY01000017">
    <property type="protein sequence ID" value="TCO79706.1"/>
    <property type="molecule type" value="Genomic_DNA"/>
</dbReference>
<evidence type="ECO:0000313" key="3">
    <source>
        <dbReference type="EMBL" id="TCO79706.1"/>
    </source>
</evidence>
<keyword evidence="1" id="KW-1133">Transmembrane helix</keyword>
<keyword evidence="4" id="KW-1185">Reference proteome</keyword>
<feature type="domain" description="G" evidence="2">
    <location>
        <begin position="274"/>
        <end position="369"/>
    </location>
</feature>
<name>A0A4R2L6U7_9GAMM</name>
<organism evidence="3 4">
    <name type="scientific">Plasticicumulans lactativorans</name>
    <dbReference type="NCBI Taxonomy" id="1133106"/>
    <lineage>
        <taxon>Bacteria</taxon>
        <taxon>Pseudomonadati</taxon>
        <taxon>Pseudomonadota</taxon>
        <taxon>Gammaproteobacteria</taxon>
        <taxon>Candidatus Competibacteraceae</taxon>
        <taxon>Plasticicumulans</taxon>
    </lineage>
</organism>
<keyword evidence="1" id="KW-0472">Membrane</keyword>
<feature type="transmembrane region" description="Helical" evidence="1">
    <location>
        <begin position="12"/>
        <end position="33"/>
    </location>
</feature>
<dbReference type="OrthoDB" id="238366at2"/>
<evidence type="ECO:0000313" key="4">
    <source>
        <dbReference type="Proteomes" id="UP000295765"/>
    </source>
</evidence>
<dbReference type="Pfam" id="PF01926">
    <property type="entry name" value="MMR_HSR1"/>
    <property type="match status" value="1"/>
</dbReference>
<evidence type="ECO:0000259" key="2">
    <source>
        <dbReference type="Pfam" id="PF01926"/>
    </source>
</evidence>
<dbReference type="Proteomes" id="UP000295765">
    <property type="component" value="Unassembled WGS sequence"/>
</dbReference>
<dbReference type="InterPro" id="IPR006073">
    <property type="entry name" value="GTP-bd"/>
</dbReference>
<dbReference type="RefSeq" id="WP_132544327.1">
    <property type="nucleotide sequence ID" value="NZ_SLWY01000017.1"/>
</dbReference>
<proteinExistence type="predicted"/>
<dbReference type="Gene3D" id="3.40.50.300">
    <property type="entry name" value="P-loop containing nucleotide triphosphate hydrolases"/>
    <property type="match status" value="1"/>
</dbReference>